<feature type="transmembrane region" description="Helical" evidence="6">
    <location>
        <begin position="347"/>
        <end position="367"/>
    </location>
</feature>
<proteinExistence type="predicted"/>
<dbReference type="PROSITE" id="PS50850">
    <property type="entry name" value="MFS"/>
    <property type="match status" value="1"/>
</dbReference>
<feature type="transmembrane region" description="Helical" evidence="6">
    <location>
        <begin position="32"/>
        <end position="53"/>
    </location>
</feature>
<dbReference type="InterPro" id="IPR011701">
    <property type="entry name" value="MFS"/>
</dbReference>
<dbReference type="PANTHER" id="PTHR43124">
    <property type="entry name" value="PURINE EFFLUX PUMP PBUE"/>
    <property type="match status" value="1"/>
</dbReference>
<dbReference type="AlphaFoldDB" id="A0A918GLG9"/>
<dbReference type="PANTHER" id="PTHR43124:SF3">
    <property type="entry name" value="CHLORAMPHENICOL EFFLUX PUMP RV0191"/>
    <property type="match status" value="1"/>
</dbReference>
<evidence type="ECO:0000259" key="7">
    <source>
        <dbReference type="PROSITE" id="PS50850"/>
    </source>
</evidence>
<dbReference type="InterPro" id="IPR050189">
    <property type="entry name" value="MFS_Efflux_Transporters"/>
</dbReference>
<feature type="transmembrane region" description="Helical" evidence="6">
    <location>
        <begin position="153"/>
        <end position="176"/>
    </location>
</feature>
<feature type="transmembrane region" description="Helical" evidence="6">
    <location>
        <begin position="123"/>
        <end position="141"/>
    </location>
</feature>
<feature type="transmembrane region" description="Helical" evidence="6">
    <location>
        <begin position="320"/>
        <end position="341"/>
    </location>
</feature>
<feature type="transmembrane region" description="Helical" evidence="6">
    <location>
        <begin position="196"/>
        <end position="217"/>
    </location>
</feature>
<feature type="transmembrane region" description="Helical" evidence="6">
    <location>
        <begin position="90"/>
        <end position="111"/>
    </location>
</feature>
<gene>
    <name evidence="8" type="primary">sotB</name>
    <name evidence="8" type="ORF">GCM10010171_44880</name>
</gene>
<name>A0A918GLG9_9PSEU</name>
<evidence type="ECO:0000256" key="2">
    <source>
        <dbReference type="ARBA" id="ARBA00022475"/>
    </source>
</evidence>
<dbReference type="InterPro" id="IPR036259">
    <property type="entry name" value="MFS_trans_sf"/>
</dbReference>
<dbReference type="EMBL" id="BMRB01000004">
    <property type="protein sequence ID" value="GGS44989.1"/>
    <property type="molecule type" value="Genomic_DNA"/>
</dbReference>
<keyword evidence="2" id="KW-1003">Cell membrane</keyword>
<dbReference type="SUPFAM" id="SSF103473">
    <property type="entry name" value="MFS general substrate transporter"/>
    <property type="match status" value="1"/>
</dbReference>
<evidence type="ECO:0000256" key="4">
    <source>
        <dbReference type="ARBA" id="ARBA00022989"/>
    </source>
</evidence>
<reference evidence="8" key="2">
    <citation type="submission" date="2020-09" db="EMBL/GenBank/DDBJ databases">
        <authorList>
            <person name="Sun Q."/>
            <person name="Ohkuma M."/>
        </authorList>
    </citation>
    <scope>NUCLEOTIDE SEQUENCE</scope>
    <source>
        <strain evidence="8">JCM 3276</strain>
    </source>
</reference>
<feature type="transmembrane region" description="Helical" evidence="6">
    <location>
        <begin position="283"/>
        <end position="308"/>
    </location>
</feature>
<dbReference type="InterPro" id="IPR020846">
    <property type="entry name" value="MFS_dom"/>
</dbReference>
<evidence type="ECO:0000313" key="9">
    <source>
        <dbReference type="Proteomes" id="UP000660680"/>
    </source>
</evidence>
<dbReference type="CDD" id="cd17324">
    <property type="entry name" value="MFS_NepI_like"/>
    <property type="match status" value="1"/>
</dbReference>
<keyword evidence="9" id="KW-1185">Reference proteome</keyword>
<feature type="transmembrane region" description="Helical" evidence="6">
    <location>
        <begin position="259"/>
        <end position="277"/>
    </location>
</feature>
<accession>A0A918GLG9</accession>
<evidence type="ECO:0000256" key="5">
    <source>
        <dbReference type="ARBA" id="ARBA00023136"/>
    </source>
</evidence>
<comment type="subcellular location">
    <subcellularLocation>
        <location evidence="1">Cell membrane</location>
        <topology evidence="1">Multi-pass membrane protein</topology>
    </subcellularLocation>
</comment>
<keyword evidence="4 6" id="KW-1133">Transmembrane helix</keyword>
<dbReference type="GO" id="GO:0022857">
    <property type="term" value="F:transmembrane transporter activity"/>
    <property type="evidence" value="ECO:0007669"/>
    <property type="project" value="InterPro"/>
</dbReference>
<sequence>MVLAVSAFVVVTTEMLPVGLMALISEDLDVTPANVGLLMTGYAFTVGLSASPLTAWTSRWPRRSLFLVVCAVFASGTVLAGLATSYPMLLAARLLCGAAHGVFFSIVNGYAAALAGPARAGRAVAVIVAGNLVAIVLGMPLGSALASVAGWRVAFAIVAAVCVAMLVAAFSILPAVPAQPTVRLVDLPRVARTPGLRSIVVVTALVCLAHFTVYTYATPLLHNAGMSSGATSGALLLYGLAGLASTWLVGVVADRRMRLCLFVAIGAHVSALVALALGAEVGLVTVVAFAALSAAFTALTIGLQAVLLTIADGHVDAASSLYVATFNIGIGGGAFIGGLVVDRAGVHSLPSVAILFVTAAAVVMWRIRDPRA</sequence>
<reference evidence="8" key="1">
    <citation type="journal article" date="2014" name="Int. J. Syst. Evol. Microbiol.">
        <title>Complete genome sequence of Corynebacterium casei LMG S-19264T (=DSM 44701T), isolated from a smear-ripened cheese.</title>
        <authorList>
            <consortium name="US DOE Joint Genome Institute (JGI-PGF)"/>
            <person name="Walter F."/>
            <person name="Albersmeier A."/>
            <person name="Kalinowski J."/>
            <person name="Ruckert C."/>
        </authorList>
    </citation>
    <scope>NUCLEOTIDE SEQUENCE</scope>
    <source>
        <strain evidence="8">JCM 3276</strain>
    </source>
</reference>
<organism evidence="8 9">
    <name type="scientific">Actinokineospora fastidiosa</name>
    <dbReference type="NCBI Taxonomy" id="1816"/>
    <lineage>
        <taxon>Bacteria</taxon>
        <taxon>Bacillati</taxon>
        <taxon>Actinomycetota</taxon>
        <taxon>Actinomycetes</taxon>
        <taxon>Pseudonocardiales</taxon>
        <taxon>Pseudonocardiaceae</taxon>
        <taxon>Actinokineospora</taxon>
    </lineage>
</organism>
<evidence type="ECO:0000256" key="6">
    <source>
        <dbReference type="SAM" id="Phobius"/>
    </source>
</evidence>
<dbReference type="Gene3D" id="1.20.1250.20">
    <property type="entry name" value="MFS general substrate transporter like domains"/>
    <property type="match status" value="1"/>
</dbReference>
<comment type="caution">
    <text evidence="8">The sequence shown here is derived from an EMBL/GenBank/DDBJ whole genome shotgun (WGS) entry which is preliminary data.</text>
</comment>
<evidence type="ECO:0000313" key="8">
    <source>
        <dbReference type="EMBL" id="GGS44989.1"/>
    </source>
</evidence>
<feature type="transmembrane region" description="Helical" evidence="6">
    <location>
        <begin position="65"/>
        <end position="84"/>
    </location>
</feature>
<dbReference type="Pfam" id="PF07690">
    <property type="entry name" value="MFS_1"/>
    <property type="match status" value="1"/>
</dbReference>
<dbReference type="Proteomes" id="UP000660680">
    <property type="component" value="Unassembled WGS sequence"/>
</dbReference>
<evidence type="ECO:0000256" key="1">
    <source>
        <dbReference type="ARBA" id="ARBA00004651"/>
    </source>
</evidence>
<protein>
    <submittedName>
        <fullName evidence="8">Sugar efflux transporter</fullName>
    </submittedName>
</protein>
<keyword evidence="5 6" id="KW-0472">Membrane</keyword>
<evidence type="ECO:0000256" key="3">
    <source>
        <dbReference type="ARBA" id="ARBA00022692"/>
    </source>
</evidence>
<feature type="transmembrane region" description="Helical" evidence="6">
    <location>
        <begin position="229"/>
        <end position="252"/>
    </location>
</feature>
<keyword evidence="3 6" id="KW-0812">Transmembrane</keyword>
<feature type="domain" description="Major facilitator superfamily (MFS) profile" evidence="7">
    <location>
        <begin position="1"/>
        <end position="371"/>
    </location>
</feature>
<dbReference type="GO" id="GO:0005886">
    <property type="term" value="C:plasma membrane"/>
    <property type="evidence" value="ECO:0007669"/>
    <property type="project" value="UniProtKB-SubCell"/>
</dbReference>